<evidence type="ECO:0000313" key="1">
    <source>
        <dbReference type="EMBL" id="KAF0300787.1"/>
    </source>
</evidence>
<dbReference type="PANTHER" id="PTHR22762">
    <property type="entry name" value="ALPHA-GLUCOSIDASE"/>
    <property type="match status" value="1"/>
</dbReference>
<gene>
    <name evidence="1" type="primary">PSL5</name>
    <name evidence="1" type="ORF">FJT64_026786</name>
</gene>
<dbReference type="EMBL" id="VIIS01001234">
    <property type="protein sequence ID" value="KAF0300787.1"/>
    <property type="molecule type" value="Genomic_DNA"/>
</dbReference>
<organism evidence="1 2">
    <name type="scientific">Amphibalanus amphitrite</name>
    <name type="common">Striped barnacle</name>
    <name type="synonym">Balanus amphitrite</name>
    <dbReference type="NCBI Taxonomy" id="1232801"/>
    <lineage>
        <taxon>Eukaryota</taxon>
        <taxon>Metazoa</taxon>
        <taxon>Ecdysozoa</taxon>
        <taxon>Arthropoda</taxon>
        <taxon>Crustacea</taxon>
        <taxon>Multicrustacea</taxon>
        <taxon>Cirripedia</taxon>
        <taxon>Thoracica</taxon>
        <taxon>Thoracicalcarea</taxon>
        <taxon>Balanomorpha</taxon>
        <taxon>Balanoidea</taxon>
        <taxon>Balanidae</taxon>
        <taxon>Amphibalaninae</taxon>
        <taxon>Amphibalanus</taxon>
    </lineage>
</organism>
<dbReference type="OrthoDB" id="1334205at2759"/>
<dbReference type="Proteomes" id="UP000440578">
    <property type="component" value="Unassembled WGS sequence"/>
</dbReference>
<name>A0A6A4VXW7_AMPAM</name>
<dbReference type="PANTHER" id="PTHR22762:SF133">
    <property type="entry name" value="P-TYPE DOMAIN-CONTAINING PROTEIN"/>
    <property type="match status" value="1"/>
</dbReference>
<reference evidence="1 2" key="1">
    <citation type="submission" date="2019-07" db="EMBL/GenBank/DDBJ databases">
        <title>Draft genome assembly of a fouling barnacle, Amphibalanus amphitrite (Darwin, 1854): The first reference genome for Thecostraca.</title>
        <authorList>
            <person name="Kim W."/>
        </authorList>
    </citation>
    <scope>NUCLEOTIDE SEQUENCE [LARGE SCALE GENOMIC DNA]</scope>
    <source>
        <strain evidence="1">SNU_AA5</strain>
        <tissue evidence="1">Soma without cirri and trophi</tissue>
    </source>
</reference>
<dbReference type="AlphaFoldDB" id="A0A6A4VXW7"/>
<proteinExistence type="predicted"/>
<sequence>MLLEGRRGLLVGRIHLPRLRWWDLRDGKLAYSGDITTTFQYHVGMDEMIPVYARAGTILPWQRNETTTAAARRNPFNLSVFGDTAAGELYWDDGESRLAPYLGDFYRSQFWLESGELHMDVLQPRTDLMHQPVLETVLFYGQHQPTAVLVDGEAFEDWSFVEDVLTVRPNLDMATNHTVTLQ</sequence>
<accession>A0A6A4VXW7</accession>
<dbReference type="Gene3D" id="2.60.40.1180">
    <property type="entry name" value="Golgi alpha-mannosidase II"/>
    <property type="match status" value="2"/>
</dbReference>
<dbReference type="InterPro" id="IPR013780">
    <property type="entry name" value="Glyco_hydro_b"/>
</dbReference>
<keyword evidence="2" id="KW-1185">Reference proteome</keyword>
<comment type="caution">
    <text evidence="1">The sequence shown here is derived from an EMBL/GenBank/DDBJ whole genome shotgun (WGS) entry which is preliminary data.</text>
</comment>
<protein>
    <submittedName>
        <fullName evidence="1">Putative glucan 1,3-alpha-glucosidase</fullName>
    </submittedName>
</protein>
<dbReference type="GO" id="GO:0004553">
    <property type="term" value="F:hydrolase activity, hydrolyzing O-glycosyl compounds"/>
    <property type="evidence" value="ECO:0007669"/>
    <property type="project" value="TreeGrafter"/>
</dbReference>
<evidence type="ECO:0000313" key="2">
    <source>
        <dbReference type="Proteomes" id="UP000440578"/>
    </source>
</evidence>